<organism evidence="1 2">
    <name type="scientific">Methanothrix harundinacea</name>
    <dbReference type="NCBI Taxonomy" id="301375"/>
    <lineage>
        <taxon>Archaea</taxon>
        <taxon>Methanobacteriati</taxon>
        <taxon>Methanobacteriota</taxon>
        <taxon>Stenosarchaea group</taxon>
        <taxon>Methanomicrobia</taxon>
        <taxon>Methanotrichales</taxon>
        <taxon>Methanotrichaceae</taxon>
        <taxon>Methanothrix</taxon>
    </lineage>
</organism>
<gene>
    <name evidence="1" type="ORF">XD72_0916</name>
</gene>
<dbReference type="EMBL" id="LGFT01000017">
    <property type="protein sequence ID" value="KUK44742.1"/>
    <property type="molecule type" value="Genomic_DNA"/>
</dbReference>
<evidence type="ECO:0000313" key="2">
    <source>
        <dbReference type="Proteomes" id="UP000057043"/>
    </source>
</evidence>
<sequence>MKQIGSVKIKVTGVLVAILCSVLVALPISATEYSGHGIAFQIPANWTISDDQQINGTQSDGSSIFDTKITLSDSISTIRIDLIEIPQYAWIRNIYRDNPHYEANFLENFYRSIVLNSSEVGGSLTRIWEQDLLLTSRNEGREWTLIWALPDKFLGVYAIFEGKYPIIEMRPGDHELDMPMPLYEILESIALVPEPGQTAPNESLYVHAVAGNGSVVTERYEAVLEPGQTAPNESLYVHAVAGNGSVITERYEAVLEPGQTVP</sequence>
<evidence type="ECO:0000313" key="1">
    <source>
        <dbReference type="EMBL" id="KUK44742.1"/>
    </source>
</evidence>
<dbReference type="Proteomes" id="UP000057043">
    <property type="component" value="Unassembled WGS sequence"/>
</dbReference>
<accession>A0A117LFS1</accession>
<reference evidence="1 2" key="1">
    <citation type="journal article" date="2015" name="MBio">
        <title>Genome-Resolved Metagenomic Analysis Reveals Roles for Candidate Phyla and Other Microbial Community Members in Biogeochemical Transformations in Oil Reservoirs.</title>
        <authorList>
            <person name="Hu P."/>
            <person name="Tom L."/>
            <person name="Singh A."/>
            <person name="Thomas B.C."/>
            <person name="Baker B.J."/>
            <person name="Piceno Y.M."/>
            <person name="Andersen G.L."/>
            <person name="Banfield J.F."/>
        </authorList>
    </citation>
    <scope>NUCLEOTIDE SEQUENCE [LARGE SCALE GENOMIC DNA]</scope>
    <source>
        <strain evidence="1">57_489</strain>
    </source>
</reference>
<comment type="caution">
    <text evidence="1">The sequence shown here is derived from an EMBL/GenBank/DDBJ whole genome shotgun (WGS) entry which is preliminary data.</text>
</comment>
<protein>
    <submittedName>
        <fullName evidence="1">Uncharacterized protein</fullName>
    </submittedName>
</protein>
<proteinExistence type="predicted"/>
<dbReference type="AlphaFoldDB" id="A0A117LFS1"/>
<name>A0A117LFS1_9EURY</name>
<dbReference type="PATRIC" id="fig|301375.7.peg.488"/>